<evidence type="ECO:0000256" key="1">
    <source>
        <dbReference type="SAM" id="Coils"/>
    </source>
</evidence>
<dbReference type="Proteomes" id="UP000326759">
    <property type="component" value="Unassembled WGS sequence"/>
</dbReference>
<reference evidence="2 3" key="1">
    <citation type="journal article" date="2019" name="PLoS Biol.">
        <title>Sex chromosomes control vertical transmission of feminizing Wolbachia symbionts in an isopod.</title>
        <authorList>
            <person name="Becking T."/>
            <person name="Chebbi M.A."/>
            <person name="Giraud I."/>
            <person name="Moumen B."/>
            <person name="Laverre T."/>
            <person name="Caubet Y."/>
            <person name="Peccoud J."/>
            <person name="Gilbert C."/>
            <person name="Cordaux R."/>
        </authorList>
    </citation>
    <scope>NUCLEOTIDE SEQUENCE [LARGE SCALE GENOMIC DNA]</scope>
    <source>
        <strain evidence="2">ANa2</strain>
        <tissue evidence="2">Whole body excluding digestive tract and cuticle</tissue>
    </source>
</reference>
<protein>
    <submittedName>
        <fullName evidence="2">ELKS/Rab6-interacting/CAST family member 1</fullName>
    </submittedName>
</protein>
<comment type="caution">
    <text evidence="2">The sequence shown here is derived from an EMBL/GenBank/DDBJ whole genome shotgun (WGS) entry which is preliminary data.</text>
</comment>
<organism evidence="2 3">
    <name type="scientific">Armadillidium nasatum</name>
    <dbReference type="NCBI Taxonomy" id="96803"/>
    <lineage>
        <taxon>Eukaryota</taxon>
        <taxon>Metazoa</taxon>
        <taxon>Ecdysozoa</taxon>
        <taxon>Arthropoda</taxon>
        <taxon>Crustacea</taxon>
        <taxon>Multicrustacea</taxon>
        <taxon>Malacostraca</taxon>
        <taxon>Eumalacostraca</taxon>
        <taxon>Peracarida</taxon>
        <taxon>Isopoda</taxon>
        <taxon>Oniscidea</taxon>
        <taxon>Crinocheta</taxon>
        <taxon>Armadillidiidae</taxon>
        <taxon>Armadillidium</taxon>
    </lineage>
</organism>
<dbReference type="InterPro" id="IPR019323">
    <property type="entry name" value="ELKS/CAST"/>
</dbReference>
<keyword evidence="1" id="KW-0175">Coiled coil</keyword>
<dbReference type="AlphaFoldDB" id="A0A5N5TA66"/>
<accession>A0A5N5TA66</accession>
<feature type="coiled-coil region" evidence="1">
    <location>
        <begin position="83"/>
        <end position="238"/>
    </location>
</feature>
<keyword evidence="3" id="KW-1185">Reference proteome</keyword>
<feature type="coiled-coil region" evidence="1">
    <location>
        <begin position="268"/>
        <end position="295"/>
    </location>
</feature>
<proteinExistence type="predicted"/>
<evidence type="ECO:0000313" key="3">
    <source>
        <dbReference type="Proteomes" id="UP000326759"/>
    </source>
</evidence>
<evidence type="ECO:0000313" key="2">
    <source>
        <dbReference type="EMBL" id="KAB7503069.1"/>
    </source>
</evidence>
<sequence length="299" mass="35306">MFSTSANFIPFSLNLFLLTYILPYCNKIHFHLFKKPDKLLETKSTEILPPRLHTRSHSQPLLQQQEIRLLELEGKEREYHLHLDQLHVDIKLKEAIIENLTEDGSRYRERIEELEEEIKNLEEEIKQGEKIEELEELVVVVKQKNERIEELEEALRQSVRIAADLEMEKKDEEERRREITGKLEELEERMENAKISQSVKCPTCCPLRNQLEEVEKRLQSLLLERKQHLEELFDLKHEALTSALSEKDAHIALLEMSGAKTARTAQEISNLAAERTRLNERIKKQSEERVKLLQNFSKI</sequence>
<dbReference type="EMBL" id="SEYY01005962">
    <property type="protein sequence ID" value="KAB7503069.1"/>
    <property type="molecule type" value="Genomic_DNA"/>
</dbReference>
<dbReference type="Pfam" id="PF10174">
    <property type="entry name" value="Cast"/>
    <property type="match status" value="1"/>
</dbReference>
<gene>
    <name evidence="2" type="primary">Erc1</name>
    <name evidence="2" type="ORF">Anas_00823</name>
</gene>
<feature type="non-terminal residue" evidence="2">
    <location>
        <position position="299"/>
    </location>
</feature>
<name>A0A5N5TA66_9CRUS</name>
<dbReference type="OrthoDB" id="6382514at2759"/>